<dbReference type="AlphaFoldDB" id="A0A0G0SJD3"/>
<keyword evidence="1" id="KW-0812">Transmembrane</keyword>
<reference evidence="3 4" key="1">
    <citation type="journal article" date="2015" name="Nature">
        <title>rRNA introns, odd ribosomes, and small enigmatic genomes across a large radiation of phyla.</title>
        <authorList>
            <person name="Brown C.T."/>
            <person name="Hug L.A."/>
            <person name="Thomas B.C."/>
            <person name="Sharon I."/>
            <person name="Castelle C.J."/>
            <person name="Singh A."/>
            <person name="Wilkins M.J."/>
            <person name="Williams K.H."/>
            <person name="Banfield J.F."/>
        </authorList>
    </citation>
    <scope>NUCLEOTIDE SEQUENCE [LARGE SCALE GENOMIC DNA]</scope>
</reference>
<evidence type="ECO:0000259" key="2">
    <source>
        <dbReference type="Pfam" id="PF00535"/>
    </source>
</evidence>
<dbReference type="GO" id="GO:0016740">
    <property type="term" value="F:transferase activity"/>
    <property type="evidence" value="ECO:0007669"/>
    <property type="project" value="UniProtKB-KW"/>
</dbReference>
<protein>
    <submittedName>
        <fullName evidence="3">Glycosyltransferase group 2</fullName>
    </submittedName>
</protein>
<feature type="transmembrane region" description="Helical" evidence="1">
    <location>
        <begin position="54"/>
        <end position="77"/>
    </location>
</feature>
<dbReference type="SUPFAM" id="SSF53448">
    <property type="entry name" value="Nucleotide-diphospho-sugar transferases"/>
    <property type="match status" value="1"/>
</dbReference>
<evidence type="ECO:0000313" key="4">
    <source>
        <dbReference type="Proteomes" id="UP000034293"/>
    </source>
</evidence>
<evidence type="ECO:0000256" key="1">
    <source>
        <dbReference type="SAM" id="Phobius"/>
    </source>
</evidence>
<dbReference type="PANTHER" id="PTHR48090:SF7">
    <property type="entry name" value="RFBJ PROTEIN"/>
    <property type="match status" value="1"/>
</dbReference>
<evidence type="ECO:0000313" key="3">
    <source>
        <dbReference type="EMBL" id="KKR62491.1"/>
    </source>
</evidence>
<dbReference type="Pfam" id="PF00535">
    <property type="entry name" value="Glycos_transf_2"/>
    <property type="match status" value="1"/>
</dbReference>
<dbReference type="EMBL" id="LBZA01000045">
    <property type="protein sequence ID" value="KKR62491.1"/>
    <property type="molecule type" value="Genomic_DNA"/>
</dbReference>
<dbReference type="PANTHER" id="PTHR48090">
    <property type="entry name" value="UNDECAPRENYL-PHOSPHATE 4-DEOXY-4-FORMAMIDO-L-ARABINOSE TRANSFERASE-RELATED"/>
    <property type="match status" value="1"/>
</dbReference>
<keyword evidence="1" id="KW-0472">Membrane</keyword>
<dbReference type="InterPro" id="IPR050256">
    <property type="entry name" value="Glycosyltransferase_2"/>
</dbReference>
<dbReference type="InterPro" id="IPR029044">
    <property type="entry name" value="Nucleotide-diphossugar_trans"/>
</dbReference>
<accession>A0A0G0SJD3</accession>
<dbReference type="CDD" id="cd04179">
    <property type="entry name" value="DPM_DPG-synthase_like"/>
    <property type="match status" value="1"/>
</dbReference>
<dbReference type="InterPro" id="IPR001173">
    <property type="entry name" value="Glyco_trans_2-like"/>
</dbReference>
<dbReference type="Gene3D" id="3.90.550.10">
    <property type="entry name" value="Spore Coat Polysaccharide Biosynthesis Protein SpsA, Chain A"/>
    <property type="match status" value="1"/>
</dbReference>
<organism evidence="3 4">
    <name type="scientific">Candidatus Woesebacteria bacterium GW2011_GWA1_40_43</name>
    <dbReference type="NCBI Taxonomy" id="1618553"/>
    <lineage>
        <taxon>Bacteria</taxon>
        <taxon>Candidatus Woeseibacteriota</taxon>
    </lineage>
</organism>
<comment type="caution">
    <text evidence="3">The sequence shown here is derived from an EMBL/GenBank/DDBJ whole genome shotgun (WGS) entry which is preliminary data.</text>
</comment>
<proteinExistence type="predicted"/>
<feature type="non-terminal residue" evidence="3">
    <location>
        <position position="1"/>
    </location>
</feature>
<keyword evidence="3" id="KW-0808">Transferase</keyword>
<name>A0A0G0SJD3_9BACT</name>
<feature type="domain" description="Glycosyltransferase 2-like" evidence="2">
    <location>
        <begin position="3"/>
        <end position="66"/>
    </location>
</feature>
<sequence length="144" mass="15941">GADAIIFMDGDNQHMPGDLPKFIKHLESGGCDVVLGSRNYSYGVPLIRFLGNKFASVVLAILFGIYVSDVLCGFKALTKKAYQKIRWDSTGYGVETEMVARIGKTKLNFCEVTVQSIYHDKVKGVTILDAVGIMGEIIKWRFTI</sequence>
<gene>
    <name evidence="3" type="ORF">UU02_C0045G0001</name>
</gene>
<keyword evidence="1" id="KW-1133">Transmembrane helix</keyword>
<dbReference type="Proteomes" id="UP000034293">
    <property type="component" value="Unassembled WGS sequence"/>
</dbReference>